<dbReference type="InterPro" id="IPR035669">
    <property type="entry name" value="SGNH_plant_lipase-like"/>
</dbReference>
<proteinExistence type="inferred from homology"/>
<evidence type="ECO:0000256" key="4">
    <source>
        <dbReference type="ARBA" id="ARBA00022729"/>
    </source>
</evidence>
<evidence type="ECO:0000256" key="1">
    <source>
        <dbReference type="ARBA" id="ARBA00004613"/>
    </source>
</evidence>
<reference evidence="10" key="2">
    <citation type="submission" date="2025-08" db="UniProtKB">
        <authorList>
            <consortium name="RefSeq"/>
        </authorList>
    </citation>
    <scope>IDENTIFICATION</scope>
    <source>
        <tissue evidence="10">Leaf</tissue>
    </source>
</reference>
<evidence type="ECO:0000256" key="2">
    <source>
        <dbReference type="ARBA" id="ARBA00008668"/>
    </source>
</evidence>
<dbReference type="InterPro" id="IPR051238">
    <property type="entry name" value="GDSL_esterase/lipase"/>
</dbReference>
<protein>
    <submittedName>
        <fullName evidence="10">GDSL esterase/lipase At1g29670-like</fullName>
    </submittedName>
</protein>
<evidence type="ECO:0000313" key="9">
    <source>
        <dbReference type="Proteomes" id="UP000813463"/>
    </source>
</evidence>
<dbReference type="OrthoDB" id="1683520at2759"/>
<evidence type="ECO:0000256" key="5">
    <source>
        <dbReference type="ARBA" id="ARBA00022801"/>
    </source>
</evidence>
<dbReference type="PANTHER" id="PTHR45650">
    <property type="entry name" value="GDSL-LIKE LIPASE/ACYLHYDROLASE-RELATED"/>
    <property type="match status" value="1"/>
</dbReference>
<gene>
    <name evidence="10" type="primary">LOC110784644</name>
</gene>
<dbReference type="Pfam" id="PF00657">
    <property type="entry name" value="Lipase_GDSL"/>
    <property type="match status" value="1"/>
</dbReference>
<reference evidence="9" key="1">
    <citation type="journal article" date="2021" name="Nat. Commun.">
        <title>Genomic analyses provide insights into spinach domestication and the genetic basis of agronomic traits.</title>
        <authorList>
            <person name="Cai X."/>
            <person name="Sun X."/>
            <person name="Xu C."/>
            <person name="Sun H."/>
            <person name="Wang X."/>
            <person name="Ge C."/>
            <person name="Zhang Z."/>
            <person name="Wang Q."/>
            <person name="Fei Z."/>
            <person name="Jiao C."/>
            <person name="Wang Q."/>
        </authorList>
    </citation>
    <scope>NUCLEOTIDE SEQUENCE [LARGE SCALE GENOMIC DNA]</scope>
    <source>
        <strain evidence="9">cv. Varoflay</strain>
    </source>
</reference>
<evidence type="ECO:0000256" key="8">
    <source>
        <dbReference type="SAM" id="SignalP"/>
    </source>
</evidence>
<dbReference type="Proteomes" id="UP000813463">
    <property type="component" value="Chromosome 2"/>
</dbReference>
<organism evidence="9 10">
    <name type="scientific">Spinacia oleracea</name>
    <name type="common">Spinach</name>
    <dbReference type="NCBI Taxonomy" id="3562"/>
    <lineage>
        <taxon>Eukaryota</taxon>
        <taxon>Viridiplantae</taxon>
        <taxon>Streptophyta</taxon>
        <taxon>Embryophyta</taxon>
        <taxon>Tracheophyta</taxon>
        <taxon>Spermatophyta</taxon>
        <taxon>Magnoliopsida</taxon>
        <taxon>eudicotyledons</taxon>
        <taxon>Gunneridae</taxon>
        <taxon>Pentapetalae</taxon>
        <taxon>Caryophyllales</taxon>
        <taxon>Chenopodiaceae</taxon>
        <taxon>Chenopodioideae</taxon>
        <taxon>Anserineae</taxon>
        <taxon>Spinacia</taxon>
    </lineage>
</organism>
<evidence type="ECO:0000256" key="6">
    <source>
        <dbReference type="ARBA" id="ARBA00022963"/>
    </source>
</evidence>
<keyword evidence="5" id="KW-0378">Hydrolase</keyword>
<dbReference type="KEGG" id="soe:110784644"/>
<comment type="subcellular location">
    <subcellularLocation>
        <location evidence="1">Secreted</location>
    </subcellularLocation>
</comment>
<dbReference type="RefSeq" id="XP_021844799.1">
    <property type="nucleotide sequence ID" value="XM_021989107.2"/>
</dbReference>
<dbReference type="GeneID" id="110784644"/>
<keyword evidence="7" id="KW-0443">Lipid metabolism</keyword>
<dbReference type="InterPro" id="IPR036514">
    <property type="entry name" value="SGNH_hydro_sf"/>
</dbReference>
<accession>A0A9R0I8V2</accession>
<keyword evidence="9" id="KW-1185">Reference proteome</keyword>
<keyword evidence="6" id="KW-0442">Lipid degradation</keyword>
<feature type="chain" id="PRO_5040291940" evidence="8">
    <location>
        <begin position="23"/>
        <end position="356"/>
    </location>
</feature>
<dbReference type="CDD" id="cd01837">
    <property type="entry name" value="SGNH_plant_lipase_like"/>
    <property type="match status" value="1"/>
</dbReference>
<feature type="signal peptide" evidence="8">
    <location>
        <begin position="1"/>
        <end position="22"/>
    </location>
</feature>
<dbReference type="PANTHER" id="PTHR45650:SF9">
    <property type="entry name" value="SGNH HYDROLASE-TYPE ESTERASE DOMAIN-CONTAINING PROTEIN"/>
    <property type="match status" value="1"/>
</dbReference>
<evidence type="ECO:0000313" key="10">
    <source>
        <dbReference type="RefSeq" id="XP_021844799.1"/>
    </source>
</evidence>
<dbReference type="GO" id="GO:0005576">
    <property type="term" value="C:extracellular region"/>
    <property type="evidence" value="ECO:0007669"/>
    <property type="project" value="UniProtKB-SubCell"/>
</dbReference>
<dbReference type="Gene3D" id="3.40.50.1110">
    <property type="entry name" value="SGNH hydrolase"/>
    <property type="match status" value="1"/>
</dbReference>
<dbReference type="InterPro" id="IPR001087">
    <property type="entry name" value="GDSL"/>
</dbReference>
<name>A0A9R0I8V2_SPIOL</name>
<comment type="similarity">
    <text evidence="2">Belongs to the 'GDSL' lipolytic enzyme family.</text>
</comment>
<dbReference type="SUPFAM" id="SSF52266">
    <property type="entry name" value="SGNH hydrolase"/>
    <property type="match status" value="1"/>
</dbReference>
<keyword evidence="4 8" id="KW-0732">Signal</keyword>
<sequence length="356" mass="38578">MGLLLVTIAILVASSQLNIITGEPQVPCFFIFGDSLSDSGNNNNLVTLANANFLPYGIDFPDGPTGRFTNGRTTVDIIGDHLGLNGYIKAFPIVKEEEIVGGVNYASGSAGIRAETGFQVGDRISMDEQMNNHKEIVSRISTSLGQNKSAAHLNKCLYSVNVGSNDWMFNYFLKAPQMSNPQAYANTLITQLSNQLSSLYDLGARKVILFGLGPLGCLPLTNIQGICSSVVNDIMDMYNTKLKLLADTFNTNHSDAKFIWINTLDIVSPNNLQGLGLKITNVPCCGIFQNMMCDPLSIPCIDRGDYAYWDQAHPTEAANRVLAGRAYKAQNSTDAHPMDISSLAQLDLNSSTPPPL</sequence>
<evidence type="ECO:0000256" key="7">
    <source>
        <dbReference type="ARBA" id="ARBA00023098"/>
    </source>
</evidence>
<evidence type="ECO:0000256" key="3">
    <source>
        <dbReference type="ARBA" id="ARBA00022525"/>
    </source>
</evidence>
<dbReference type="GO" id="GO:0016042">
    <property type="term" value="P:lipid catabolic process"/>
    <property type="evidence" value="ECO:0007669"/>
    <property type="project" value="UniProtKB-KW"/>
</dbReference>
<keyword evidence="3" id="KW-0964">Secreted</keyword>
<dbReference type="GO" id="GO:0016788">
    <property type="term" value="F:hydrolase activity, acting on ester bonds"/>
    <property type="evidence" value="ECO:0007669"/>
    <property type="project" value="InterPro"/>
</dbReference>
<dbReference type="AlphaFoldDB" id="A0A9R0I8V2"/>